<evidence type="ECO:0008006" key="5">
    <source>
        <dbReference type="Google" id="ProtNLM"/>
    </source>
</evidence>
<keyword evidence="4" id="KW-1185">Reference proteome</keyword>
<dbReference type="EMBL" id="FOMH01000003">
    <property type="protein sequence ID" value="SFC94067.1"/>
    <property type="molecule type" value="Genomic_DNA"/>
</dbReference>
<dbReference type="AlphaFoldDB" id="A0A1I1N903"/>
<reference evidence="4" key="1">
    <citation type="submission" date="2016-10" db="EMBL/GenBank/DDBJ databases">
        <authorList>
            <person name="Varghese N."/>
            <person name="Submissions S."/>
        </authorList>
    </citation>
    <scope>NUCLEOTIDE SEQUENCE [LARGE SCALE GENOMIC DNA]</scope>
    <source>
        <strain evidence="4">CGMCC 1.10370</strain>
    </source>
</reference>
<accession>A0A1I1N903</accession>
<protein>
    <recommendedName>
        <fullName evidence="5">DUF434 domain-containing protein</fullName>
    </recommendedName>
</protein>
<dbReference type="PANTHER" id="PTHR42252:SF1">
    <property type="entry name" value="DUF434 DOMAIN-CONTAINING PROTEIN"/>
    <property type="match status" value="1"/>
</dbReference>
<evidence type="ECO:0000313" key="3">
    <source>
        <dbReference type="EMBL" id="SFC94067.1"/>
    </source>
</evidence>
<gene>
    <name evidence="3" type="ORF">SAMN05216297_103149</name>
</gene>
<name>A0A1I1N903_9FLAO</name>
<evidence type="ECO:0000313" key="4">
    <source>
        <dbReference type="Proteomes" id="UP000199672"/>
    </source>
</evidence>
<dbReference type="Pfam" id="PF04256">
    <property type="entry name" value="DUF434"/>
    <property type="match status" value="1"/>
</dbReference>
<proteinExistence type="predicted"/>
<feature type="domain" description="DUF434" evidence="1">
    <location>
        <begin position="25"/>
        <end position="80"/>
    </location>
</feature>
<evidence type="ECO:0000259" key="2">
    <source>
        <dbReference type="Pfam" id="PF18481"/>
    </source>
</evidence>
<dbReference type="Proteomes" id="UP000199672">
    <property type="component" value="Unassembled WGS sequence"/>
</dbReference>
<sequence length="238" mass="27036">MTNLKNRGKEASDDTLFGTLKMQQKLKEAVTDMHYFLSRGYGEKATLVLVGNRYRLNSRQQQAVRGMSASQIQIEDRKSKEIQSQELEGKEIVIDGFNVLILLESILSKAYVFRGLDGYIRDLSSVYGTYRKVNQTSQAIAIIVDFFRNEKVKTAHWLFDKPVSNSGKLKQIIEEVALQNGLDWKVELVNNPDKVMAESNQIAVTSDAWILDHAVANFNLMKYVLTHLDITETIISSE</sequence>
<dbReference type="InterPro" id="IPR041652">
    <property type="entry name" value="DUF5616"/>
</dbReference>
<organism evidence="3 4">
    <name type="scientific">Flavobacterium phragmitis</name>
    <dbReference type="NCBI Taxonomy" id="739143"/>
    <lineage>
        <taxon>Bacteria</taxon>
        <taxon>Pseudomonadati</taxon>
        <taxon>Bacteroidota</taxon>
        <taxon>Flavobacteriia</taxon>
        <taxon>Flavobacteriales</taxon>
        <taxon>Flavobacteriaceae</taxon>
        <taxon>Flavobacterium</taxon>
    </lineage>
</organism>
<dbReference type="InterPro" id="IPR007368">
    <property type="entry name" value="DUF434"/>
</dbReference>
<evidence type="ECO:0000259" key="1">
    <source>
        <dbReference type="Pfam" id="PF04256"/>
    </source>
</evidence>
<dbReference type="OrthoDB" id="5372493at2"/>
<feature type="domain" description="DUF5616" evidence="2">
    <location>
        <begin position="85"/>
        <end position="223"/>
    </location>
</feature>
<dbReference type="Pfam" id="PF18481">
    <property type="entry name" value="DUF5616"/>
    <property type="match status" value="1"/>
</dbReference>
<dbReference type="PANTHER" id="PTHR42252">
    <property type="entry name" value="DUF5616 DOMAIN-CONTAINING PROTEIN"/>
    <property type="match status" value="1"/>
</dbReference>
<dbReference type="STRING" id="739143.SAMN05216297_103149"/>
<dbReference type="RefSeq" id="WP_091491795.1">
    <property type="nucleotide sequence ID" value="NZ_FOMH01000003.1"/>
</dbReference>